<dbReference type="InterPro" id="IPR013766">
    <property type="entry name" value="Thioredoxin_domain"/>
</dbReference>
<evidence type="ECO:0000256" key="1">
    <source>
        <dbReference type="ARBA" id="ARBA00023157"/>
    </source>
</evidence>
<dbReference type="PANTHER" id="PTHR42852:SF12">
    <property type="entry name" value="THIOL-DISULFIDE OXIDOREDUCTASE YKUV"/>
    <property type="match status" value="1"/>
</dbReference>
<keyword evidence="1" id="KW-1015">Disulfide bond</keyword>
<dbReference type="OrthoDB" id="9811352at2"/>
<accession>A0A5S3QRZ0</accession>
<name>A0A5S3QRZ0_9BACI</name>
<dbReference type="SUPFAM" id="SSF52833">
    <property type="entry name" value="Thioredoxin-like"/>
    <property type="match status" value="1"/>
</dbReference>
<dbReference type="Gene3D" id="3.40.30.10">
    <property type="entry name" value="Glutaredoxin"/>
    <property type="match status" value="1"/>
</dbReference>
<protein>
    <submittedName>
        <fullName evidence="3">Redoxin domain-containing protein</fullName>
    </submittedName>
</protein>
<sequence>MKLRDQMPELKGATKWLNSKPISKKKLIGKKPTFIHFWSISCSMCKKMMPKVNELCAEYKQDVNVISVHMPLSEKDKDLEAVKRTAAEHNITQPIFIDDQHILTDAFENEYVPAYYVFDASGKLRYRQAGRTGIKMLQKRINRILNE</sequence>
<dbReference type="Pfam" id="PF00578">
    <property type="entry name" value="AhpC-TSA"/>
    <property type="match status" value="1"/>
</dbReference>
<dbReference type="Proteomes" id="UP000306980">
    <property type="component" value="Unassembled WGS sequence"/>
</dbReference>
<dbReference type="GO" id="GO:0016491">
    <property type="term" value="F:oxidoreductase activity"/>
    <property type="evidence" value="ECO:0007669"/>
    <property type="project" value="InterPro"/>
</dbReference>
<dbReference type="PROSITE" id="PS51352">
    <property type="entry name" value="THIOREDOXIN_2"/>
    <property type="match status" value="1"/>
</dbReference>
<dbReference type="InterPro" id="IPR000866">
    <property type="entry name" value="AhpC/TSA"/>
</dbReference>
<dbReference type="RefSeq" id="WP_138604325.1">
    <property type="nucleotide sequence ID" value="NZ_VCIA01000001.1"/>
</dbReference>
<proteinExistence type="predicted"/>
<evidence type="ECO:0000313" key="3">
    <source>
        <dbReference type="EMBL" id="TMN23436.1"/>
    </source>
</evidence>
<feature type="domain" description="Thioredoxin" evidence="2">
    <location>
        <begin position="1"/>
        <end position="146"/>
    </location>
</feature>
<dbReference type="EMBL" id="VCIA01000001">
    <property type="protein sequence ID" value="TMN23436.1"/>
    <property type="molecule type" value="Genomic_DNA"/>
</dbReference>
<dbReference type="AlphaFoldDB" id="A0A5S3QRZ0"/>
<dbReference type="GO" id="GO:0016209">
    <property type="term" value="F:antioxidant activity"/>
    <property type="evidence" value="ECO:0007669"/>
    <property type="project" value="InterPro"/>
</dbReference>
<evidence type="ECO:0000259" key="2">
    <source>
        <dbReference type="PROSITE" id="PS51352"/>
    </source>
</evidence>
<dbReference type="PANTHER" id="PTHR42852">
    <property type="entry name" value="THIOL:DISULFIDE INTERCHANGE PROTEIN DSBE"/>
    <property type="match status" value="1"/>
</dbReference>
<gene>
    <name evidence="3" type="ORF">FFL34_16030</name>
</gene>
<evidence type="ECO:0000313" key="4">
    <source>
        <dbReference type="Proteomes" id="UP000306980"/>
    </source>
</evidence>
<dbReference type="InterPro" id="IPR036249">
    <property type="entry name" value="Thioredoxin-like_sf"/>
</dbReference>
<organism evidence="3 4">
    <name type="scientific">Lentibacillus cibarius</name>
    <dbReference type="NCBI Taxonomy" id="2583219"/>
    <lineage>
        <taxon>Bacteria</taxon>
        <taxon>Bacillati</taxon>
        <taxon>Bacillota</taxon>
        <taxon>Bacilli</taxon>
        <taxon>Bacillales</taxon>
        <taxon>Bacillaceae</taxon>
        <taxon>Lentibacillus</taxon>
    </lineage>
</organism>
<comment type="caution">
    <text evidence="3">The sequence shown here is derived from an EMBL/GenBank/DDBJ whole genome shotgun (WGS) entry which is preliminary data.</text>
</comment>
<reference evidence="3 4" key="1">
    <citation type="submission" date="2019-05" db="EMBL/GenBank/DDBJ databases">
        <title>Genomic analysis of Lentibacillus sp. NKC220-2.</title>
        <authorList>
            <person name="Oh Y.J."/>
        </authorList>
    </citation>
    <scope>NUCLEOTIDE SEQUENCE [LARGE SCALE GENOMIC DNA]</scope>
    <source>
        <strain evidence="3 4">NKC220-2</strain>
    </source>
</reference>
<dbReference type="InterPro" id="IPR050553">
    <property type="entry name" value="Thioredoxin_ResA/DsbE_sf"/>
</dbReference>